<dbReference type="AlphaFoldDB" id="A0AAD6UVC1"/>
<name>A0AAD6UVC1_9AGAR</name>
<dbReference type="EMBL" id="JARJCW010000111">
    <property type="protein sequence ID" value="KAJ7193144.1"/>
    <property type="molecule type" value="Genomic_DNA"/>
</dbReference>
<organism evidence="2 3">
    <name type="scientific">Mycena pura</name>
    <dbReference type="NCBI Taxonomy" id="153505"/>
    <lineage>
        <taxon>Eukaryota</taxon>
        <taxon>Fungi</taxon>
        <taxon>Dikarya</taxon>
        <taxon>Basidiomycota</taxon>
        <taxon>Agaricomycotina</taxon>
        <taxon>Agaricomycetes</taxon>
        <taxon>Agaricomycetidae</taxon>
        <taxon>Agaricales</taxon>
        <taxon>Marasmiineae</taxon>
        <taxon>Mycenaceae</taxon>
        <taxon>Mycena</taxon>
    </lineage>
</organism>
<comment type="caution">
    <text evidence="2">The sequence shown here is derived from an EMBL/GenBank/DDBJ whole genome shotgun (WGS) entry which is preliminary data.</text>
</comment>
<accession>A0AAD6UVC1</accession>
<protein>
    <submittedName>
        <fullName evidence="2">Uncharacterized protein</fullName>
    </submittedName>
</protein>
<dbReference type="InterPro" id="IPR032675">
    <property type="entry name" value="LRR_dom_sf"/>
</dbReference>
<feature type="region of interest" description="Disordered" evidence="1">
    <location>
        <begin position="1"/>
        <end position="21"/>
    </location>
</feature>
<dbReference type="Proteomes" id="UP001219525">
    <property type="component" value="Unassembled WGS sequence"/>
</dbReference>
<evidence type="ECO:0000256" key="1">
    <source>
        <dbReference type="SAM" id="MobiDB-lite"/>
    </source>
</evidence>
<keyword evidence="3" id="KW-1185">Reference proteome</keyword>
<gene>
    <name evidence="2" type="ORF">GGX14DRAFT_593264</name>
</gene>
<proteinExistence type="predicted"/>
<evidence type="ECO:0000313" key="3">
    <source>
        <dbReference type="Proteomes" id="UP001219525"/>
    </source>
</evidence>
<feature type="non-terminal residue" evidence="2">
    <location>
        <position position="1"/>
    </location>
</feature>
<evidence type="ECO:0000313" key="2">
    <source>
        <dbReference type="EMBL" id="KAJ7193144.1"/>
    </source>
</evidence>
<reference evidence="2" key="1">
    <citation type="submission" date="2023-03" db="EMBL/GenBank/DDBJ databases">
        <title>Massive genome expansion in bonnet fungi (Mycena s.s.) driven by repeated elements and novel gene families across ecological guilds.</title>
        <authorList>
            <consortium name="Lawrence Berkeley National Laboratory"/>
            <person name="Harder C.B."/>
            <person name="Miyauchi S."/>
            <person name="Viragh M."/>
            <person name="Kuo A."/>
            <person name="Thoen E."/>
            <person name="Andreopoulos B."/>
            <person name="Lu D."/>
            <person name="Skrede I."/>
            <person name="Drula E."/>
            <person name="Henrissat B."/>
            <person name="Morin E."/>
            <person name="Kohler A."/>
            <person name="Barry K."/>
            <person name="LaButti K."/>
            <person name="Morin E."/>
            <person name="Salamov A."/>
            <person name="Lipzen A."/>
            <person name="Mereny Z."/>
            <person name="Hegedus B."/>
            <person name="Baldrian P."/>
            <person name="Stursova M."/>
            <person name="Weitz H."/>
            <person name="Taylor A."/>
            <person name="Grigoriev I.V."/>
            <person name="Nagy L.G."/>
            <person name="Martin F."/>
            <person name="Kauserud H."/>
        </authorList>
    </citation>
    <scope>NUCLEOTIDE SEQUENCE</scope>
    <source>
        <strain evidence="2">9144</strain>
    </source>
</reference>
<dbReference type="Gene3D" id="3.80.10.10">
    <property type="entry name" value="Ribonuclease Inhibitor"/>
    <property type="match status" value="1"/>
</dbReference>
<sequence>MDRCSYVSDEPCKVPSDPDETTNARELCLRNSDLLEEILGLLSSASDPQELESQRQTLLWIALTCKDFLPSAIKFLWRRLDNLLPLLRLLPSFTERGGVYCLLRPIMPNEWTSFDRHTKHVREIVYDDIPDTIQVEPSVYLRLGLRNSPILPNVRRFACSGTTSGPSASETLLYMQSPLRVLELSSVGSMLNPIPGISMEMTRAMVVSSLREKPSQISHLLLVAQPVTIFDEGIPLGKVTSLEVARINGTDPALLRRIGSLPHLRSFKADSTCITDLAIRNLAPELSGYTSSQFINSSGGSLFTELTDLRLNGDLARTDSPVALFLQVIGSDELQCLTLQKAQTWESLAQAMGRGVRSEVPSASILHTISHRWSKSLRQLDLEVYHSYEAILELLGALPSLCSLKMSGDVLRIPVGKSICSMFAGLSEVGTLSLRCRFYSQEWDPPLSFNLRSIAILARTCPRLRELDIPISASELPPLRTISLNLRTITINYSDFVLADTLANTIALARRLDQMFPRLSSLRYDTSSCGRRAVWSAGEAINPSGQVAAWAQVQELVLAFQDVRRVALAHR</sequence>
<dbReference type="SUPFAM" id="SSF52047">
    <property type="entry name" value="RNI-like"/>
    <property type="match status" value="1"/>
</dbReference>